<dbReference type="Gene3D" id="3.30.160.60">
    <property type="entry name" value="Classic Zinc Finger"/>
    <property type="match status" value="6"/>
</dbReference>
<feature type="domain" description="C2H2-type" evidence="7">
    <location>
        <begin position="545"/>
        <end position="572"/>
    </location>
</feature>
<evidence type="ECO:0000259" key="8">
    <source>
        <dbReference type="PROSITE" id="PS51915"/>
    </source>
</evidence>
<evidence type="ECO:0008006" key="11">
    <source>
        <dbReference type="Google" id="ProtNLM"/>
    </source>
</evidence>
<reference evidence="10" key="1">
    <citation type="journal article" date="2015" name="Proc. Natl. Acad. Sci. U.S.A.">
        <title>Genome sequence of the Asian Tiger mosquito, Aedes albopictus, reveals insights into its biology, genetics, and evolution.</title>
        <authorList>
            <person name="Chen X.G."/>
            <person name="Jiang X."/>
            <person name="Gu J."/>
            <person name="Xu M."/>
            <person name="Wu Y."/>
            <person name="Deng Y."/>
            <person name="Zhang C."/>
            <person name="Bonizzoni M."/>
            <person name="Dermauw W."/>
            <person name="Vontas J."/>
            <person name="Armbruster P."/>
            <person name="Huang X."/>
            <person name="Yang Y."/>
            <person name="Zhang H."/>
            <person name="He W."/>
            <person name="Peng H."/>
            <person name="Liu Y."/>
            <person name="Wu K."/>
            <person name="Chen J."/>
            <person name="Lirakis M."/>
            <person name="Topalis P."/>
            <person name="Van Leeuwen T."/>
            <person name="Hall A.B."/>
            <person name="Jiang X."/>
            <person name="Thorpe C."/>
            <person name="Mueller R.L."/>
            <person name="Sun C."/>
            <person name="Waterhouse R.M."/>
            <person name="Yan G."/>
            <person name="Tu Z.J."/>
            <person name="Fang X."/>
            <person name="James A.A."/>
        </authorList>
    </citation>
    <scope>NUCLEOTIDE SEQUENCE [LARGE SCALE GENOMIC DNA]</scope>
    <source>
        <strain evidence="10">Foshan</strain>
    </source>
</reference>
<dbReference type="PROSITE" id="PS51915">
    <property type="entry name" value="ZAD"/>
    <property type="match status" value="1"/>
</dbReference>
<evidence type="ECO:0000256" key="6">
    <source>
        <dbReference type="PROSITE-ProRule" id="PRU01263"/>
    </source>
</evidence>
<keyword evidence="4 6" id="KW-0862">Zinc</keyword>
<protein>
    <recommendedName>
        <fullName evidence="11">C2h2-type zn-finger protein</fullName>
    </recommendedName>
</protein>
<feature type="binding site" evidence="6">
    <location>
        <position position="73"/>
    </location>
    <ligand>
        <name>Zn(2+)</name>
        <dbReference type="ChEBI" id="CHEBI:29105"/>
    </ligand>
</feature>
<organism evidence="9 10">
    <name type="scientific">Aedes albopictus</name>
    <name type="common">Asian tiger mosquito</name>
    <name type="synonym">Stegomyia albopicta</name>
    <dbReference type="NCBI Taxonomy" id="7160"/>
    <lineage>
        <taxon>Eukaryota</taxon>
        <taxon>Metazoa</taxon>
        <taxon>Ecdysozoa</taxon>
        <taxon>Arthropoda</taxon>
        <taxon>Hexapoda</taxon>
        <taxon>Insecta</taxon>
        <taxon>Pterygota</taxon>
        <taxon>Neoptera</taxon>
        <taxon>Endopterygota</taxon>
        <taxon>Diptera</taxon>
        <taxon>Nematocera</taxon>
        <taxon>Culicoidea</taxon>
        <taxon>Culicidae</taxon>
        <taxon>Culicinae</taxon>
        <taxon>Aedini</taxon>
        <taxon>Aedes</taxon>
        <taxon>Stegomyia</taxon>
    </lineage>
</organism>
<dbReference type="Gene3D" id="3.40.1800.20">
    <property type="match status" value="1"/>
</dbReference>
<reference evidence="9" key="2">
    <citation type="submission" date="2025-05" db="UniProtKB">
        <authorList>
            <consortium name="EnsemblMetazoa"/>
        </authorList>
    </citation>
    <scope>IDENTIFICATION</scope>
    <source>
        <strain evidence="9">Foshan</strain>
    </source>
</reference>
<feature type="domain" description="C2H2-type" evidence="7">
    <location>
        <begin position="489"/>
        <end position="516"/>
    </location>
</feature>
<dbReference type="InterPro" id="IPR036236">
    <property type="entry name" value="Znf_C2H2_sf"/>
</dbReference>
<dbReference type="EnsemblMetazoa" id="AALFPA23_021699.R32130">
    <property type="protein sequence ID" value="AALFPA23_021699.P32130"/>
    <property type="gene ID" value="AALFPA23_021699"/>
</dbReference>
<keyword evidence="3 5" id="KW-0863">Zinc-finger</keyword>
<feature type="domain" description="C2H2-type" evidence="7">
    <location>
        <begin position="463"/>
        <end position="489"/>
    </location>
</feature>
<feature type="binding site" evidence="6">
    <location>
        <position position="18"/>
    </location>
    <ligand>
        <name>Zn(2+)</name>
        <dbReference type="ChEBI" id="CHEBI:29105"/>
    </ligand>
</feature>
<name>A0ABM1ZU91_AEDAL</name>
<dbReference type="SUPFAM" id="SSF57716">
    <property type="entry name" value="Glucocorticoid receptor-like (DNA-binding domain)"/>
    <property type="match status" value="1"/>
</dbReference>
<evidence type="ECO:0000313" key="9">
    <source>
        <dbReference type="EnsemblMetazoa" id="AALFPA23_021699.P32130"/>
    </source>
</evidence>
<keyword evidence="1 6" id="KW-0479">Metal-binding</keyword>
<feature type="domain" description="C2H2-type" evidence="7">
    <location>
        <begin position="573"/>
        <end position="599"/>
    </location>
</feature>
<dbReference type="PANTHER" id="PTHR24379:SF127">
    <property type="entry name" value="BLOODY FINGERS-RELATED"/>
    <property type="match status" value="1"/>
</dbReference>
<evidence type="ECO:0000313" key="10">
    <source>
        <dbReference type="Proteomes" id="UP000069940"/>
    </source>
</evidence>
<feature type="binding site" evidence="6">
    <location>
        <position position="70"/>
    </location>
    <ligand>
        <name>Zn(2+)</name>
        <dbReference type="ChEBI" id="CHEBI:29105"/>
    </ligand>
</feature>
<feature type="domain" description="C2H2-type" evidence="7">
    <location>
        <begin position="377"/>
        <end position="399"/>
    </location>
</feature>
<sequence length="599" mass="68123">MTCPKAEYALDMDVDNMCRICLSETDASERLFHIFSSAIVDGFVVAIPDALEFCVDLKVSESDRKPCKICQKCKGQLLGFYLFKQKCQRTDKVLQQALGSSENPIHSIKAPASAKSSSDSEDNVMVEILENGTNYEEDAALEEPESDIEEQMQESTENLCHLCDQIFQTEDDLKEHTVSHCAIVSDKDQESFIEDEQMPEYGSETDDKTAVIRNLEQEEEPVESEYPASANPEDACYLVGDTKMERRISAESLANDQSEHFLVPHEEHDEDSLTTIVPENEEIDDTNSTSYAEESQVELLSCNICRKTIKGRSQYFKHLQNHDVNTNVTAFLTYHICRVCSKVFLEESDYSEHLTATNHSIPAEESPPASSDITGSYACGTCSTKFSRIDHVKQHLLSHLQSFACPFAGCGCEYTSAARLGLHISGKHIEYETHQCQHCGVNTFESMAELQHHLRIKCEGKKFHCDHCDKKFLSSRSLAHHLKCLDKKHRCQECGKTFAQSGELKLHERIHNGERPFKCTVCGKTYKTASLRTAHMDSHIEGKTFQCQLCGKHLQTRTCYRNHIKRHSEERKHECDVCLKKFYTKYNVKVHKQKVHKLM</sequence>
<dbReference type="Proteomes" id="UP000069940">
    <property type="component" value="Unassembled WGS sequence"/>
</dbReference>
<dbReference type="PANTHER" id="PTHR24379">
    <property type="entry name" value="KRAB AND ZINC FINGER DOMAIN-CONTAINING"/>
    <property type="match status" value="1"/>
</dbReference>
<dbReference type="Pfam" id="PF07776">
    <property type="entry name" value="zf-AD"/>
    <property type="match status" value="1"/>
</dbReference>
<keyword evidence="10" id="KW-1185">Reference proteome</keyword>
<dbReference type="InterPro" id="IPR013087">
    <property type="entry name" value="Znf_C2H2_type"/>
</dbReference>
<feature type="binding site" evidence="6">
    <location>
        <position position="21"/>
    </location>
    <ligand>
        <name>Zn(2+)</name>
        <dbReference type="ChEBI" id="CHEBI:29105"/>
    </ligand>
</feature>
<dbReference type="InterPro" id="IPR012934">
    <property type="entry name" value="Znf_AD"/>
</dbReference>
<dbReference type="PROSITE" id="PS50157">
    <property type="entry name" value="ZINC_FINGER_C2H2_2"/>
    <property type="match status" value="6"/>
</dbReference>
<feature type="domain" description="ZAD" evidence="8">
    <location>
        <begin position="16"/>
        <end position="97"/>
    </location>
</feature>
<keyword evidence="2" id="KW-0677">Repeat</keyword>
<accession>A0ABM1ZU91</accession>
<dbReference type="SMART" id="SM00868">
    <property type="entry name" value="zf-AD"/>
    <property type="match status" value="2"/>
</dbReference>
<dbReference type="GeneID" id="109399311"/>
<feature type="domain" description="C2H2-type" evidence="7">
    <location>
        <begin position="517"/>
        <end position="544"/>
    </location>
</feature>
<evidence type="ECO:0000256" key="1">
    <source>
        <dbReference type="ARBA" id="ARBA00022723"/>
    </source>
</evidence>
<dbReference type="RefSeq" id="XP_062715424.1">
    <property type="nucleotide sequence ID" value="XM_062859440.1"/>
</dbReference>
<evidence type="ECO:0000256" key="2">
    <source>
        <dbReference type="ARBA" id="ARBA00022737"/>
    </source>
</evidence>
<evidence type="ECO:0000256" key="3">
    <source>
        <dbReference type="ARBA" id="ARBA00022771"/>
    </source>
</evidence>
<evidence type="ECO:0000256" key="5">
    <source>
        <dbReference type="PROSITE-ProRule" id="PRU00042"/>
    </source>
</evidence>
<evidence type="ECO:0000256" key="4">
    <source>
        <dbReference type="ARBA" id="ARBA00022833"/>
    </source>
</evidence>
<proteinExistence type="predicted"/>
<dbReference type="Pfam" id="PF00096">
    <property type="entry name" value="zf-C2H2"/>
    <property type="match status" value="2"/>
</dbReference>
<dbReference type="SMART" id="SM00355">
    <property type="entry name" value="ZnF_C2H2"/>
    <property type="match status" value="11"/>
</dbReference>
<dbReference type="PROSITE" id="PS00028">
    <property type="entry name" value="ZINC_FINGER_C2H2_1"/>
    <property type="match status" value="9"/>
</dbReference>
<dbReference type="SUPFAM" id="SSF57667">
    <property type="entry name" value="beta-beta-alpha zinc fingers"/>
    <property type="match status" value="3"/>
</dbReference>
<evidence type="ECO:0000259" key="7">
    <source>
        <dbReference type="PROSITE" id="PS50157"/>
    </source>
</evidence>